<comment type="caution">
    <text evidence="2">The sequence shown here is derived from an EMBL/GenBank/DDBJ whole genome shotgun (WGS) entry which is preliminary data.</text>
</comment>
<gene>
    <name evidence="2" type="ORF">Aspvir_001977</name>
</gene>
<protein>
    <recommendedName>
        <fullName evidence="1">Ecp2 effector protein-like domain-containing protein</fullName>
    </recommendedName>
</protein>
<feature type="domain" description="Ecp2 effector protein-like" evidence="1">
    <location>
        <begin position="218"/>
        <end position="317"/>
    </location>
</feature>
<sequence length="331" mass="35839">MSDGKLINGKKEGDLPTTGNEQNELLANINKCIIGFALPALWRQSGSYTFIIDAGHACNEDKDLSDYLDNDTMGATGVCVNNWQYYLAYPDGDATKCTCERVTDVGPCQTICRDQKFSAPKGIEYIPDGHNYNGITKTELVKGSVRTWIGNGRENGAKVGDPTNEGTMSDLMEVDVTSPGFMRIPVCSPERAFQSWDTANKDSSPNWPCDIPPGKDECGDSTFVDQTSDASPKVEDCRQVIKNIEGDGSTGWITQVVGHNQREIASHASCHFGVEATKTDGNVNFKAGGQDVIDIINNAIAQFGRDGVIGAKGDMNCNGNIKSQPVLWGMY</sequence>
<evidence type="ECO:0000259" key="1">
    <source>
        <dbReference type="Pfam" id="PF14856"/>
    </source>
</evidence>
<proteinExistence type="predicted"/>
<dbReference type="OrthoDB" id="73875at2759"/>
<dbReference type="Proteomes" id="UP000710440">
    <property type="component" value="Unassembled WGS sequence"/>
</dbReference>
<accession>A0A9P3C1W3</accession>
<dbReference type="Pfam" id="PF14856">
    <property type="entry name" value="Hce2"/>
    <property type="match status" value="1"/>
</dbReference>
<name>A0A9P3C1W3_ASPVI</name>
<keyword evidence="3" id="KW-1185">Reference proteome</keyword>
<evidence type="ECO:0000313" key="3">
    <source>
        <dbReference type="Proteomes" id="UP000710440"/>
    </source>
</evidence>
<dbReference type="EMBL" id="BOPL01000010">
    <property type="protein sequence ID" value="GIK06330.1"/>
    <property type="molecule type" value="Genomic_DNA"/>
</dbReference>
<dbReference type="GeneID" id="66929959"/>
<evidence type="ECO:0000313" key="2">
    <source>
        <dbReference type="EMBL" id="GIK06330.1"/>
    </source>
</evidence>
<reference evidence="2 3" key="1">
    <citation type="submission" date="2021-02" db="EMBL/GenBank/DDBJ databases">
        <title>Pan-genome distribution and transcriptional activeness of fungal secondary metabolism genes in Aspergillus section Fumigati.</title>
        <authorList>
            <person name="Takahashi H."/>
            <person name="Umemura M."/>
            <person name="Ninomiya A."/>
            <person name="Kusuya Y."/>
            <person name="Urayama S."/>
            <person name="Shimizu M."/>
            <person name="Watanabe A."/>
            <person name="Kamei K."/>
            <person name="Yaguchi T."/>
            <person name="Hagiwara D."/>
        </authorList>
    </citation>
    <scope>NUCLEOTIDE SEQUENCE [LARGE SCALE GENOMIC DNA]</scope>
    <source>
        <strain evidence="2 3">IFM 47045</strain>
    </source>
</reference>
<organism evidence="2 3">
    <name type="scientific">Aspergillus viridinutans</name>
    <dbReference type="NCBI Taxonomy" id="75553"/>
    <lineage>
        <taxon>Eukaryota</taxon>
        <taxon>Fungi</taxon>
        <taxon>Dikarya</taxon>
        <taxon>Ascomycota</taxon>
        <taxon>Pezizomycotina</taxon>
        <taxon>Eurotiomycetes</taxon>
        <taxon>Eurotiomycetidae</taxon>
        <taxon>Eurotiales</taxon>
        <taxon>Aspergillaceae</taxon>
        <taxon>Aspergillus</taxon>
        <taxon>Aspergillus subgen. Fumigati</taxon>
    </lineage>
</organism>
<dbReference type="InterPro" id="IPR029226">
    <property type="entry name" value="Ecp2-like"/>
</dbReference>
<dbReference type="AlphaFoldDB" id="A0A9P3C1W3"/>
<dbReference type="RefSeq" id="XP_043129516.1">
    <property type="nucleotide sequence ID" value="XM_043273581.1"/>
</dbReference>